<dbReference type="PATRIC" id="fig|1458461.3.peg.889"/>
<dbReference type="GO" id="GO:0006826">
    <property type="term" value="P:iron ion transport"/>
    <property type="evidence" value="ECO:0007669"/>
    <property type="project" value="UniProtKB-KW"/>
</dbReference>
<dbReference type="Pfam" id="PF07715">
    <property type="entry name" value="Plug"/>
    <property type="match status" value="1"/>
</dbReference>
<dbReference type="InterPro" id="IPR037066">
    <property type="entry name" value="Plug_dom_sf"/>
</dbReference>
<evidence type="ECO:0000256" key="3">
    <source>
        <dbReference type="ARBA" id="ARBA00022452"/>
    </source>
</evidence>
<dbReference type="AlphaFoldDB" id="X5M7H0"/>
<keyword evidence="5 11" id="KW-0812">Transmembrane</keyword>
<feature type="region of interest" description="Disordered" evidence="13">
    <location>
        <begin position="1"/>
        <end position="20"/>
    </location>
</feature>
<comment type="subcellular location">
    <subcellularLocation>
        <location evidence="1 11">Cell outer membrane</location>
        <topology evidence="1 11">Multi-pass membrane protein</topology>
    </subcellularLocation>
</comment>
<dbReference type="InterPro" id="IPR039426">
    <property type="entry name" value="TonB-dep_rcpt-like"/>
</dbReference>
<keyword evidence="16" id="KW-0675">Receptor</keyword>
<proteinExistence type="inferred from homology"/>
<evidence type="ECO:0000256" key="4">
    <source>
        <dbReference type="ARBA" id="ARBA00022496"/>
    </source>
</evidence>
<dbReference type="SUPFAM" id="SSF56935">
    <property type="entry name" value="Porins"/>
    <property type="match status" value="1"/>
</dbReference>
<keyword evidence="4" id="KW-0410">Iron transport</keyword>
<evidence type="ECO:0000256" key="6">
    <source>
        <dbReference type="ARBA" id="ARBA00023004"/>
    </source>
</evidence>
<dbReference type="PROSITE" id="PS52016">
    <property type="entry name" value="TONB_DEPENDENT_REC_3"/>
    <property type="match status" value="1"/>
</dbReference>
<keyword evidence="9 11" id="KW-0472">Membrane</keyword>
<dbReference type="Gene3D" id="2.40.170.20">
    <property type="entry name" value="TonB-dependent receptor, beta-barrel domain"/>
    <property type="match status" value="1"/>
</dbReference>
<keyword evidence="10 11" id="KW-0998">Cell outer membrane</keyword>
<evidence type="ECO:0000256" key="10">
    <source>
        <dbReference type="ARBA" id="ARBA00023237"/>
    </source>
</evidence>
<comment type="similarity">
    <text evidence="11 12">Belongs to the TonB-dependent receptor family.</text>
</comment>
<evidence type="ECO:0000256" key="2">
    <source>
        <dbReference type="ARBA" id="ARBA00022448"/>
    </source>
</evidence>
<organism evidence="16 17">
    <name type="scientific">Candidatus Phaeomarinibacter ectocarpi</name>
    <dbReference type="NCBI Taxonomy" id="1458461"/>
    <lineage>
        <taxon>Bacteria</taxon>
        <taxon>Pseudomonadati</taxon>
        <taxon>Pseudomonadota</taxon>
        <taxon>Alphaproteobacteria</taxon>
        <taxon>Hyphomicrobiales</taxon>
        <taxon>Parvibaculaceae</taxon>
        <taxon>Candidatus Phaeomarinibacter</taxon>
    </lineage>
</organism>
<evidence type="ECO:0000256" key="8">
    <source>
        <dbReference type="ARBA" id="ARBA00023077"/>
    </source>
</evidence>
<dbReference type="Pfam" id="PF00593">
    <property type="entry name" value="TonB_dep_Rec_b-barrel"/>
    <property type="match status" value="1"/>
</dbReference>
<name>X5M7H0_9HYPH</name>
<feature type="domain" description="TonB-dependent receptor-like beta-barrel" evidence="14">
    <location>
        <begin position="199"/>
        <end position="613"/>
    </location>
</feature>
<evidence type="ECO:0000313" key="17">
    <source>
        <dbReference type="Proteomes" id="UP000032160"/>
    </source>
</evidence>
<evidence type="ECO:0000259" key="15">
    <source>
        <dbReference type="Pfam" id="PF07715"/>
    </source>
</evidence>
<sequence length="647" mass="71517">MITATRSPQPESELAGNTSVVESDEIELVSQDNAAELLNRVPGVYVHSNDGQEHLTSIRSPVLTGGAGQGSFLYLEDGIRLRAAGWGNVNGLFDAQFETAERIEVVRGPGSALYGSNAVHGLINVITPDPSFVAKRTLSFETGGHRDKGTADVTGAITDNTAYRASVALLEDESFREQASVGQQKATVSLLHESGADTFKFLISGQNLNQETAGFIRGFEAYRQSDIARSNPNPEAFRDAWSLRTSLRWDREISPAMTLSVTPFARVNDMEFLRHFVPDQSLEETGHWSAGALTSLYVDLEGGHSIVAGLDLEYTNGYLKETQSRPTFGTFTQGIHYDFEATQTVVAPYVHAEWQVAPKTRVTTGVRFDWTRYDYDNRTASNTVGRFQRAADRTDDFFNVTPKLGIVHEVTEGTEVYANISRAARAPQVTDLYRLQRNQVVGDIDSETLDSYEVGARTQVGPVSASLAGFYAEKDNFFFRDADGFNVTDGETSHRGIEFDGTADLPLGFDLGVSGTYAVHQYEFDRPITSAAQQTEAIRSGTDVDSAPRWTGNARLGWEFMDRARAELEYVFVDEYFVDAANINEYDGHNVLNLRARVDVTENVQVTGRIMNIGNVEFAERADFAFRSFRYFPGEPRTAYIGTSVSF</sequence>
<dbReference type="Proteomes" id="UP000032160">
    <property type="component" value="Chromosome I"/>
</dbReference>
<evidence type="ECO:0000256" key="12">
    <source>
        <dbReference type="RuleBase" id="RU003357"/>
    </source>
</evidence>
<dbReference type="PANTHER" id="PTHR32552">
    <property type="entry name" value="FERRICHROME IRON RECEPTOR-RELATED"/>
    <property type="match status" value="1"/>
</dbReference>
<evidence type="ECO:0000256" key="13">
    <source>
        <dbReference type="SAM" id="MobiDB-lite"/>
    </source>
</evidence>
<evidence type="ECO:0000313" key="16">
    <source>
        <dbReference type="EMBL" id="CDO59103.1"/>
    </source>
</evidence>
<dbReference type="STRING" id="1458461.BN1012_Phect889"/>
<dbReference type="HOGENOM" id="CLU_008287_18_3_5"/>
<evidence type="ECO:0000256" key="5">
    <source>
        <dbReference type="ARBA" id="ARBA00022692"/>
    </source>
</evidence>
<feature type="domain" description="TonB-dependent receptor plug" evidence="15">
    <location>
        <begin position="12"/>
        <end position="121"/>
    </location>
</feature>
<dbReference type="KEGG" id="pect:BN1012_Phect889"/>
<keyword evidence="3 11" id="KW-1134">Transmembrane beta strand</keyword>
<evidence type="ECO:0000256" key="1">
    <source>
        <dbReference type="ARBA" id="ARBA00004571"/>
    </source>
</evidence>
<accession>X5M7H0</accession>
<evidence type="ECO:0000256" key="11">
    <source>
        <dbReference type="PROSITE-ProRule" id="PRU01360"/>
    </source>
</evidence>
<gene>
    <name evidence="16" type="ORF">BN1012_Phect889</name>
</gene>
<evidence type="ECO:0000256" key="7">
    <source>
        <dbReference type="ARBA" id="ARBA00023065"/>
    </source>
</evidence>
<dbReference type="InterPro" id="IPR012910">
    <property type="entry name" value="Plug_dom"/>
</dbReference>
<dbReference type="InterPro" id="IPR036942">
    <property type="entry name" value="Beta-barrel_TonB_sf"/>
</dbReference>
<keyword evidence="17" id="KW-1185">Reference proteome</keyword>
<dbReference type="PANTHER" id="PTHR32552:SF81">
    <property type="entry name" value="TONB-DEPENDENT OUTER MEMBRANE RECEPTOR"/>
    <property type="match status" value="1"/>
</dbReference>
<dbReference type="EMBL" id="HG966617">
    <property type="protein sequence ID" value="CDO59103.1"/>
    <property type="molecule type" value="Genomic_DNA"/>
</dbReference>
<keyword evidence="6" id="KW-0408">Iron</keyword>
<keyword evidence="7" id="KW-0406">Ion transport</keyword>
<protein>
    <submittedName>
        <fullName evidence="16">TonB-dependent receptor</fullName>
    </submittedName>
</protein>
<evidence type="ECO:0000256" key="9">
    <source>
        <dbReference type="ARBA" id="ARBA00023136"/>
    </source>
</evidence>
<dbReference type="CDD" id="cd01347">
    <property type="entry name" value="ligand_gated_channel"/>
    <property type="match status" value="1"/>
</dbReference>
<keyword evidence="8 12" id="KW-0798">TonB box</keyword>
<dbReference type="GO" id="GO:0009279">
    <property type="term" value="C:cell outer membrane"/>
    <property type="evidence" value="ECO:0007669"/>
    <property type="project" value="UniProtKB-SubCell"/>
</dbReference>
<dbReference type="Gene3D" id="2.170.130.10">
    <property type="entry name" value="TonB-dependent receptor, plug domain"/>
    <property type="match status" value="1"/>
</dbReference>
<keyword evidence="2 11" id="KW-0813">Transport</keyword>
<evidence type="ECO:0000259" key="14">
    <source>
        <dbReference type="Pfam" id="PF00593"/>
    </source>
</evidence>
<dbReference type="InterPro" id="IPR000531">
    <property type="entry name" value="Beta-barrel_TonB"/>
</dbReference>
<reference evidence="16 17" key="1">
    <citation type="journal article" date="2014" name="Front. Genet.">
        <title>Genome and metabolic network of "Candidatus Phaeomarinobacter ectocarpi" Ec32, a new candidate genus of Alphaproteobacteria frequently associated with brown algae.</title>
        <authorList>
            <person name="Dittami S.M."/>
            <person name="Barbeyron T."/>
            <person name="Boyen C."/>
            <person name="Cambefort J."/>
            <person name="Collet G."/>
            <person name="Delage L."/>
            <person name="Gobet A."/>
            <person name="Groisillier A."/>
            <person name="Leblanc C."/>
            <person name="Michel G."/>
            <person name="Scornet D."/>
            <person name="Siegel A."/>
            <person name="Tapia J.E."/>
            <person name="Tonon T."/>
        </authorList>
    </citation>
    <scope>NUCLEOTIDE SEQUENCE [LARGE SCALE GENOMIC DNA]</scope>
    <source>
        <strain evidence="16 17">Ec32</strain>
    </source>
</reference>